<evidence type="ECO:0000256" key="3">
    <source>
        <dbReference type="SAM" id="SignalP"/>
    </source>
</evidence>
<dbReference type="PANTHER" id="PTHR46809">
    <property type="entry name" value="STROMAL CELL-DERIVED FACTOR 2-LIKE PROTEIN"/>
    <property type="match status" value="1"/>
</dbReference>
<feature type="domain" description="MIR" evidence="4">
    <location>
        <begin position="92"/>
        <end position="147"/>
    </location>
</feature>
<dbReference type="EMBL" id="BDGG01000012">
    <property type="protein sequence ID" value="GAV05801.1"/>
    <property type="molecule type" value="Genomic_DNA"/>
</dbReference>
<dbReference type="InterPro" id="IPR016093">
    <property type="entry name" value="MIR_motif"/>
</dbReference>
<evidence type="ECO:0000313" key="6">
    <source>
        <dbReference type="Proteomes" id="UP000186922"/>
    </source>
</evidence>
<comment type="caution">
    <text evidence="5">The sequence shown here is derived from an EMBL/GenBank/DDBJ whole genome shotgun (WGS) entry which is preliminary data.</text>
</comment>
<dbReference type="Proteomes" id="UP000186922">
    <property type="component" value="Unassembled WGS sequence"/>
</dbReference>
<dbReference type="SMART" id="SM00472">
    <property type="entry name" value="MIR"/>
    <property type="match status" value="3"/>
</dbReference>
<dbReference type="CDD" id="cd23293">
    <property type="entry name" value="beta-trefoil_MIR_SDF2_meta"/>
    <property type="match status" value="1"/>
</dbReference>
<accession>A0A1D1VXJ8</accession>
<proteinExistence type="predicted"/>
<dbReference type="OrthoDB" id="5588846at2759"/>
<feature type="chain" id="PRO_5008898952" description="MIR domain-containing protein" evidence="3">
    <location>
        <begin position="28"/>
        <end position="219"/>
    </location>
</feature>
<gene>
    <name evidence="5" type="primary">RvY_15876-1</name>
    <name evidence="5" type="synonym">RvY_15876.1</name>
    <name evidence="5" type="ORF">RvY_15876</name>
</gene>
<evidence type="ECO:0000313" key="5">
    <source>
        <dbReference type="EMBL" id="GAV05801.1"/>
    </source>
</evidence>
<protein>
    <recommendedName>
        <fullName evidence="4">MIR domain-containing protein</fullName>
    </recommendedName>
</protein>
<dbReference type="SUPFAM" id="SSF82109">
    <property type="entry name" value="MIR domain"/>
    <property type="match status" value="1"/>
</dbReference>
<evidence type="ECO:0000259" key="4">
    <source>
        <dbReference type="PROSITE" id="PS50919"/>
    </source>
</evidence>
<reference evidence="5 6" key="1">
    <citation type="journal article" date="2016" name="Nat. Commun.">
        <title>Extremotolerant tardigrade genome and improved radiotolerance of human cultured cells by tardigrade-unique protein.</title>
        <authorList>
            <person name="Hashimoto T."/>
            <person name="Horikawa D.D."/>
            <person name="Saito Y."/>
            <person name="Kuwahara H."/>
            <person name="Kozuka-Hata H."/>
            <person name="Shin-I T."/>
            <person name="Minakuchi Y."/>
            <person name="Ohishi K."/>
            <person name="Motoyama A."/>
            <person name="Aizu T."/>
            <person name="Enomoto A."/>
            <person name="Kondo K."/>
            <person name="Tanaka S."/>
            <person name="Hara Y."/>
            <person name="Koshikawa S."/>
            <person name="Sagara H."/>
            <person name="Miura T."/>
            <person name="Yokobori S."/>
            <person name="Miyagawa K."/>
            <person name="Suzuki Y."/>
            <person name="Kubo T."/>
            <person name="Oyama M."/>
            <person name="Kohara Y."/>
            <person name="Fujiyama A."/>
            <person name="Arakawa K."/>
            <person name="Katayama T."/>
            <person name="Toyoda A."/>
            <person name="Kunieda T."/>
        </authorList>
    </citation>
    <scope>NUCLEOTIDE SEQUENCE [LARGE SCALE GENOMIC DNA]</scope>
    <source>
        <strain evidence="5 6">YOKOZUNA-1</strain>
    </source>
</reference>
<keyword evidence="2" id="KW-0677">Repeat</keyword>
<dbReference type="AlphaFoldDB" id="A0A1D1VXJ8"/>
<sequence>MDMANCRSYVTSFLLTWISLFSSLTNGSQLNHVTCGSVIKLRNNVHDGRLHSHDVRYGSGSGQQSVTGMKLKTDHNSYWTVKPAYSTSCNRGEPIRCGTVIRLQHMATGKYLHSHLFSSPLSNNQEVSAFGDEGQSDTGDNWKLHCDDDFWPRDAAVRFQHVDTGHFLHMTGQTFGRPIAGQYEICAHYSSSSGSFWEVAEGVYIRPSSLDTTVGHDEL</sequence>
<dbReference type="Pfam" id="PF02815">
    <property type="entry name" value="MIR"/>
    <property type="match status" value="1"/>
</dbReference>
<keyword evidence="6" id="KW-1185">Reference proteome</keyword>
<dbReference type="Gene3D" id="2.80.10.50">
    <property type="match status" value="1"/>
</dbReference>
<keyword evidence="1 3" id="KW-0732">Signal</keyword>
<feature type="domain" description="MIR" evidence="4">
    <location>
        <begin position="148"/>
        <end position="202"/>
    </location>
</feature>
<evidence type="ECO:0000256" key="1">
    <source>
        <dbReference type="ARBA" id="ARBA00022729"/>
    </source>
</evidence>
<feature type="domain" description="MIR" evidence="4">
    <location>
        <begin position="30"/>
        <end position="84"/>
    </location>
</feature>
<name>A0A1D1VXJ8_RAMVA</name>
<evidence type="ECO:0000256" key="2">
    <source>
        <dbReference type="ARBA" id="ARBA00022737"/>
    </source>
</evidence>
<dbReference type="STRING" id="947166.A0A1D1VXJ8"/>
<feature type="signal peptide" evidence="3">
    <location>
        <begin position="1"/>
        <end position="27"/>
    </location>
</feature>
<organism evidence="5 6">
    <name type="scientific">Ramazzottius varieornatus</name>
    <name type="common">Water bear</name>
    <name type="synonym">Tardigrade</name>
    <dbReference type="NCBI Taxonomy" id="947166"/>
    <lineage>
        <taxon>Eukaryota</taxon>
        <taxon>Metazoa</taxon>
        <taxon>Ecdysozoa</taxon>
        <taxon>Tardigrada</taxon>
        <taxon>Eutardigrada</taxon>
        <taxon>Parachela</taxon>
        <taxon>Hypsibioidea</taxon>
        <taxon>Ramazzottiidae</taxon>
        <taxon>Ramazzottius</taxon>
    </lineage>
</organism>
<dbReference type="PANTHER" id="PTHR46809:SF2">
    <property type="entry name" value="GH21273P"/>
    <property type="match status" value="1"/>
</dbReference>
<dbReference type="InterPro" id="IPR036300">
    <property type="entry name" value="MIR_dom_sf"/>
</dbReference>
<dbReference type="PROSITE" id="PS50919">
    <property type="entry name" value="MIR"/>
    <property type="match status" value="3"/>
</dbReference>